<comment type="similarity">
    <text evidence="1">Belongs to the Cyclase 1 superfamily.</text>
</comment>
<dbReference type="Proteomes" id="UP000193144">
    <property type="component" value="Unassembled WGS sequence"/>
</dbReference>
<keyword evidence="3" id="KW-1185">Reference proteome</keyword>
<dbReference type="PANTHER" id="PTHR34861:SF9">
    <property type="entry name" value="CYCLASE"/>
    <property type="match status" value="1"/>
</dbReference>
<dbReference type="GO" id="GO:0019441">
    <property type="term" value="P:L-tryptophan catabolic process to kynurenine"/>
    <property type="evidence" value="ECO:0007669"/>
    <property type="project" value="InterPro"/>
</dbReference>
<dbReference type="InterPro" id="IPR007325">
    <property type="entry name" value="KFase/CYL"/>
</dbReference>
<name>A0A1Y1ZJ74_9PLEO</name>
<evidence type="ECO:0000313" key="3">
    <source>
        <dbReference type="Proteomes" id="UP000193144"/>
    </source>
</evidence>
<dbReference type="PANTHER" id="PTHR34861">
    <property type="match status" value="1"/>
</dbReference>
<dbReference type="Gene3D" id="3.50.30.50">
    <property type="entry name" value="Putative cyclase"/>
    <property type="match status" value="1"/>
</dbReference>
<comment type="caution">
    <text evidence="2">The sequence shown here is derived from an EMBL/GenBank/DDBJ whole genome shotgun (WGS) entry which is preliminary data.</text>
</comment>
<dbReference type="InterPro" id="IPR037175">
    <property type="entry name" value="KFase_sf"/>
</dbReference>
<sequence length="295" mass="33012">MLRYLSPTHVAEVVKSEVRTGEHLCEIIDSLSLTPLLGFNHFSCQHEIVPISNYEGITWDDIWRFNPQASSQWDGFRHHGAEQPDGKRAWYGVTTDDEIFKMESDSIGIGNWAQDGIVARGFLIDYVSYREKKDLEANGMNGHAITLEVLEISKGYNIEFKPGDIFFLRCGFMKTWESLTMDQEQGYRADTQGQKHKHSGLVQSEAVVRYLWDNHAVAVAGDGVSFEWGVPNGEMFDLERLAELTENVGQPCKPHVHVQYGSAENLPSGCIGFRGTNHASSDRLIASGNLSANTT</sequence>
<dbReference type="Pfam" id="PF04199">
    <property type="entry name" value="Cyclase"/>
    <property type="match status" value="1"/>
</dbReference>
<dbReference type="OrthoDB" id="5396at2759"/>
<proteinExistence type="inferred from homology"/>
<evidence type="ECO:0008006" key="4">
    <source>
        <dbReference type="Google" id="ProtNLM"/>
    </source>
</evidence>
<reference evidence="2 3" key="1">
    <citation type="submission" date="2016-07" db="EMBL/GenBank/DDBJ databases">
        <title>Pervasive Adenine N6-methylation of Active Genes in Fungi.</title>
        <authorList>
            <consortium name="DOE Joint Genome Institute"/>
            <person name="Mondo S.J."/>
            <person name="Dannebaum R.O."/>
            <person name="Kuo R.C."/>
            <person name="Labutti K."/>
            <person name="Haridas S."/>
            <person name="Kuo A."/>
            <person name="Salamov A."/>
            <person name="Ahrendt S.R."/>
            <person name="Lipzen A."/>
            <person name="Sullivan W."/>
            <person name="Andreopoulos W.B."/>
            <person name="Clum A."/>
            <person name="Lindquist E."/>
            <person name="Daum C."/>
            <person name="Ramamoorthy G.K."/>
            <person name="Gryganskyi A."/>
            <person name="Culley D."/>
            <person name="Magnuson J.K."/>
            <person name="James T.Y."/>
            <person name="O'Malley M.A."/>
            <person name="Stajich J.E."/>
            <person name="Spatafora J.W."/>
            <person name="Visel A."/>
            <person name="Grigoriev I.V."/>
        </authorList>
    </citation>
    <scope>NUCLEOTIDE SEQUENCE [LARGE SCALE GENOMIC DNA]</scope>
    <source>
        <strain evidence="2 3">CBS 115471</strain>
    </source>
</reference>
<evidence type="ECO:0000256" key="1">
    <source>
        <dbReference type="ARBA" id="ARBA00007865"/>
    </source>
</evidence>
<accession>A0A1Y1ZJ74</accession>
<dbReference type="SUPFAM" id="SSF102198">
    <property type="entry name" value="Putative cyclase"/>
    <property type="match status" value="1"/>
</dbReference>
<dbReference type="AlphaFoldDB" id="A0A1Y1ZJ74"/>
<dbReference type="STRING" id="1231657.A0A1Y1ZJ74"/>
<dbReference type="EMBL" id="MCFA01000075">
    <property type="protein sequence ID" value="ORY10239.1"/>
    <property type="molecule type" value="Genomic_DNA"/>
</dbReference>
<gene>
    <name evidence="2" type="ORF">BCR34DRAFT_625353</name>
</gene>
<protein>
    <recommendedName>
        <fullName evidence="4">Cyclase-domain-containing protein</fullName>
    </recommendedName>
</protein>
<organism evidence="2 3">
    <name type="scientific">Clohesyomyces aquaticus</name>
    <dbReference type="NCBI Taxonomy" id="1231657"/>
    <lineage>
        <taxon>Eukaryota</taxon>
        <taxon>Fungi</taxon>
        <taxon>Dikarya</taxon>
        <taxon>Ascomycota</taxon>
        <taxon>Pezizomycotina</taxon>
        <taxon>Dothideomycetes</taxon>
        <taxon>Pleosporomycetidae</taxon>
        <taxon>Pleosporales</taxon>
        <taxon>Lindgomycetaceae</taxon>
        <taxon>Clohesyomyces</taxon>
    </lineage>
</organism>
<evidence type="ECO:0000313" key="2">
    <source>
        <dbReference type="EMBL" id="ORY10239.1"/>
    </source>
</evidence>
<dbReference type="GO" id="GO:0004061">
    <property type="term" value="F:arylformamidase activity"/>
    <property type="evidence" value="ECO:0007669"/>
    <property type="project" value="InterPro"/>
</dbReference>